<evidence type="ECO:0000259" key="2">
    <source>
        <dbReference type="Pfam" id="PF07853"/>
    </source>
</evidence>
<comment type="caution">
    <text evidence="3">The sequence shown here is derived from an EMBL/GenBank/DDBJ whole genome shotgun (WGS) entry which is preliminary data.</text>
</comment>
<organism evidence="3 4">
    <name type="scientific">Allochromatium palmeri</name>
    <dbReference type="NCBI Taxonomy" id="231048"/>
    <lineage>
        <taxon>Bacteria</taxon>
        <taxon>Pseudomonadati</taxon>
        <taxon>Pseudomonadota</taxon>
        <taxon>Gammaproteobacteria</taxon>
        <taxon>Chromatiales</taxon>
        <taxon>Chromatiaceae</taxon>
        <taxon>Allochromatium</taxon>
    </lineage>
</organism>
<accession>A0A6N8EJ45</accession>
<protein>
    <submittedName>
        <fullName evidence="3">DUF1648 domain-containing protein</fullName>
    </submittedName>
</protein>
<dbReference type="InterPro" id="IPR012867">
    <property type="entry name" value="DUF1648"/>
</dbReference>
<reference evidence="3 4" key="1">
    <citation type="submission" date="2019-11" db="EMBL/GenBank/DDBJ databases">
        <title>Whole-genome sequence of the anaerobic purple sulfur bacterium Allochromatium palmeri DSM 15591.</title>
        <authorList>
            <person name="Kyndt J.A."/>
            <person name="Meyer T.E."/>
        </authorList>
    </citation>
    <scope>NUCLEOTIDE SEQUENCE [LARGE SCALE GENOMIC DNA]</scope>
    <source>
        <strain evidence="3 4">DSM 15591</strain>
    </source>
</reference>
<evidence type="ECO:0000313" key="4">
    <source>
        <dbReference type="Proteomes" id="UP000434044"/>
    </source>
</evidence>
<feature type="domain" description="DUF1648" evidence="2">
    <location>
        <begin position="14"/>
        <end position="48"/>
    </location>
</feature>
<proteinExistence type="predicted"/>
<evidence type="ECO:0000313" key="3">
    <source>
        <dbReference type="EMBL" id="MTW22949.1"/>
    </source>
</evidence>
<feature type="transmembrane region" description="Helical" evidence="1">
    <location>
        <begin position="108"/>
        <end position="127"/>
    </location>
</feature>
<sequence length="167" mass="18586">MRSSTMHLALYLSFFANLILALVSWAILPERVAIHFGAGGVPDDWGSSLAMTGLSVGLSLLLFGLLTRSADLVRRVPARWINLPNRAYWLAPERREATAVRLHERLQAFGTALFGLLFVAGLLTLEANLSDPVRLDEPLFLVALGSFLIYTLYWTWSLTRAFRVPSV</sequence>
<feature type="transmembrane region" description="Helical" evidence="1">
    <location>
        <begin position="48"/>
        <end position="66"/>
    </location>
</feature>
<dbReference type="EMBL" id="WNKT01000060">
    <property type="protein sequence ID" value="MTW22949.1"/>
    <property type="molecule type" value="Genomic_DNA"/>
</dbReference>
<keyword evidence="4" id="KW-1185">Reference proteome</keyword>
<dbReference type="AlphaFoldDB" id="A0A6N8EJ45"/>
<keyword evidence="1" id="KW-1133">Transmembrane helix</keyword>
<keyword evidence="1" id="KW-0472">Membrane</keyword>
<dbReference type="OrthoDB" id="197163at2"/>
<dbReference type="Pfam" id="PF07853">
    <property type="entry name" value="DUF1648"/>
    <property type="match status" value="1"/>
</dbReference>
<evidence type="ECO:0000256" key="1">
    <source>
        <dbReference type="SAM" id="Phobius"/>
    </source>
</evidence>
<keyword evidence="1" id="KW-0812">Transmembrane</keyword>
<name>A0A6N8EJ45_9GAMM</name>
<dbReference type="Proteomes" id="UP000434044">
    <property type="component" value="Unassembled WGS sequence"/>
</dbReference>
<gene>
    <name evidence="3" type="ORF">GJ668_18000</name>
</gene>
<feature type="transmembrane region" description="Helical" evidence="1">
    <location>
        <begin position="139"/>
        <end position="156"/>
    </location>
</feature>
<feature type="transmembrane region" description="Helical" evidence="1">
    <location>
        <begin position="7"/>
        <end position="28"/>
    </location>
</feature>